<evidence type="ECO:0000313" key="2">
    <source>
        <dbReference type="Proteomes" id="UP000828941"/>
    </source>
</evidence>
<dbReference type="Proteomes" id="UP000828941">
    <property type="component" value="Chromosome 8"/>
</dbReference>
<evidence type="ECO:0000313" key="1">
    <source>
        <dbReference type="EMBL" id="KAI4327193.1"/>
    </source>
</evidence>
<reference evidence="1 2" key="1">
    <citation type="journal article" date="2022" name="DNA Res.">
        <title>Chromosomal-level genome assembly of the orchid tree Bauhinia variegata (Leguminosae; Cercidoideae) supports the allotetraploid origin hypothesis of Bauhinia.</title>
        <authorList>
            <person name="Zhong Y."/>
            <person name="Chen Y."/>
            <person name="Zheng D."/>
            <person name="Pang J."/>
            <person name="Liu Y."/>
            <person name="Luo S."/>
            <person name="Meng S."/>
            <person name="Qian L."/>
            <person name="Wei D."/>
            <person name="Dai S."/>
            <person name="Zhou R."/>
        </authorList>
    </citation>
    <scope>NUCLEOTIDE SEQUENCE [LARGE SCALE GENOMIC DNA]</scope>
    <source>
        <strain evidence="1">BV-YZ2020</strain>
    </source>
</reference>
<organism evidence="1 2">
    <name type="scientific">Bauhinia variegata</name>
    <name type="common">Purple orchid tree</name>
    <name type="synonym">Phanera variegata</name>
    <dbReference type="NCBI Taxonomy" id="167791"/>
    <lineage>
        <taxon>Eukaryota</taxon>
        <taxon>Viridiplantae</taxon>
        <taxon>Streptophyta</taxon>
        <taxon>Embryophyta</taxon>
        <taxon>Tracheophyta</taxon>
        <taxon>Spermatophyta</taxon>
        <taxon>Magnoliopsida</taxon>
        <taxon>eudicotyledons</taxon>
        <taxon>Gunneridae</taxon>
        <taxon>Pentapetalae</taxon>
        <taxon>rosids</taxon>
        <taxon>fabids</taxon>
        <taxon>Fabales</taxon>
        <taxon>Fabaceae</taxon>
        <taxon>Cercidoideae</taxon>
        <taxon>Cercideae</taxon>
        <taxon>Bauhiniinae</taxon>
        <taxon>Bauhinia</taxon>
    </lineage>
</organism>
<comment type="caution">
    <text evidence="1">The sequence shown here is derived from an EMBL/GenBank/DDBJ whole genome shotgun (WGS) entry which is preliminary data.</text>
</comment>
<keyword evidence="2" id="KW-1185">Reference proteome</keyword>
<gene>
    <name evidence="1" type="ORF">L6164_019683</name>
</gene>
<proteinExistence type="predicted"/>
<dbReference type="EMBL" id="CM039433">
    <property type="protein sequence ID" value="KAI4327193.1"/>
    <property type="molecule type" value="Genomic_DNA"/>
</dbReference>
<accession>A0ACB9MSJ1</accession>
<protein>
    <submittedName>
        <fullName evidence="1">Uncharacterized protein</fullName>
    </submittedName>
</protein>
<sequence>MPTQNVTCCKDKVVLVRVYVEKPRKKRESSNHHHHHHHYHFHQTFRREVVQGTAGKGYDRKAELLRYSQRLRQSARSAPSIPLLSNKQIPNNNRQLIKIVPSQRKPKTSEKPSCFGNWKLTIPSFLRSLTSTKSKKKRKRSGLSSSQTRNVIKKLESQMKRKSASISKFLSTTRKRS</sequence>
<name>A0ACB9MSJ1_BAUVA</name>